<name>A0A0D9QKZ5_PLAFR</name>
<evidence type="ECO:0000256" key="5">
    <source>
        <dbReference type="RuleBase" id="RU000487"/>
    </source>
</evidence>
<dbReference type="RefSeq" id="XP_012336992.1">
    <property type="nucleotide sequence ID" value="XM_012481569.1"/>
</dbReference>
<keyword evidence="7" id="KW-1185">Reference proteome</keyword>
<proteinExistence type="inferred from homology"/>
<dbReference type="SUPFAM" id="SSF53067">
    <property type="entry name" value="Actin-like ATPase domain"/>
    <property type="match status" value="2"/>
</dbReference>
<dbReference type="InterPro" id="IPR004001">
    <property type="entry name" value="Actin_CS"/>
</dbReference>
<dbReference type="AlphaFoldDB" id="A0A0D9QKZ5"/>
<dbReference type="FunFam" id="3.30.420.40:FF:000050">
    <property type="entry name" value="Actin, alpha skeletal muscle"/>
    <property type="match status" value="1"/>
</dbReference>
<dbReference type="InterPro" id="IPR043129">
    <property type="entry name" value="ATPase_NBD"/>
</dbReference>
<gene>
    <name evidence="6" type="ORF">AK88_03959</name>
</gene>
<sequence length="379" mass="43078">MDKPTIVIDNGSGYIKAGLNAYDEPSIVFPTIVGLHRNREMKESYVGDEAIFREPDLSFYRPIDHGHISDWDLAQIAWEYALRCVDRNRSIENILLTEPPLCSISHRTKMGEIFFEDFDFKNMNISVSGLMSIYATGLTTGLVLDIGDGVTQCIPVFDGYIEKNSIIRSDFGGEELSMFLQKLICDIGYSMTTRKNFEYVKIIKETLCFCSLNPPKDQLREDLSVTYTLPDGDVLRDGYDSVEISHERFYVPEALFNPLICHRDSLSIVDIVWKSLLLCPIENRKTLTSYIVLSGGSSLFPNLVERLERELKNNAPESARSAVKVHAHENRAIMAWCGARIFSQPEMRQAQEGLWISKEEYEEIGSNIFLIKVTGKDQN</sequence>
<dbReference type="VEuPathDB" id="PlasmoDB:AK88_03959"/>
<organism evidence="6 7">
    <name type="scientific">Plasmodium fragile</name>
    <dbReference type="NCBI Taxonomy" id="5857"/>
    <lineage>
        <taxon>Eukaryota</taxon>
        <taxon>Sar</taxon>
        <taxon>Alveolata</taxon>
        <taxon>Apicomplexa</taxon>
        <taxon>Aconoidasida</taxon>
        <taxon>Haemosporida</taxon>
        <taxon>Plasmodiidae</taxon>
        <taxon>Plasmodium</taxon>
        <taxon>Plasmodium (Plasmodium)</taxon>
    </lineage>
</organism>
<dbReference type="OrthoDB" id="5132116at2759"/>
<dbReference type="InterPro" id="IPR004000">
    <property type="entry name" value="Actin"/>
</dbReference>
<protein>
    <recommendedName>
        <fullName evidence="8">Actin-like protein</fullName>
    </recommendedName>
</protein>
<keyword evidence="3" id="KW-0963">Cytoplasm</keyword>
<comment type="similarity">
    <text evidence="5">Belongs to the actin family.</text>
</comment>
<dbReference type="SMART" id="SM00268">
    <property type="entry name" value="ACTIN"/>
    <property type="match status" value="1"/>
</dbReference>
<comment type="catalytic activity">
    <reaction evidence="4">
        <text>ATP + H2O = ADP + phosphate + H(+)</text>
        <dbReference type="Rhea" id="RHEA:13065"/>
        <dbReference type="ChEBI" id="CHEBI:15377"/>
        <dbReference type="ChEBI" id="CHEBI:15378"/>
        <dbReference type="ChEBI" id="CHEBI:30616"/>
        <dbReference type="ChEBI" id="CHEBI:43474"/>
        <dbReference type="ChEBI" id="CHEBI:456216"/>
    </reaction>
</comment>
<dbReference type="Proteomes" id="UP000054561">
    <property type="component" value="Unassembled WGS sequence"/>
</dbReference>
<dbReference type="GeneID" id="24269273"/>
<evidence type="ECO:0000256" key="3">
    <source>
        <dbReference type="ARBA" id="ARBA00023212"/>
    </source>
</evidence>
<dbReference type="PRINTS" id="PR00190">
    <property type="entry name" value="ACTIN"/>
</dbReference>
<keyword evidence="3" id="KW-0206">Cytoskeleton</keyword>
<dbReference type="GO" id="GO:0005856">
    <property type="term" value="C:cytoskeleton"/>
    <property type="evidence" value="ECO:0007669"/>
    <property type="project" value="UniProtKB-SubCell"/>
</dbReference>
<dbReference type="GO" id="GO:0016787">
    <property type="term" value="F:hydrolase activity"/>
    <property type="evidence" value="ECO:0007669"/>
    <property type="project" value="UniProtKB-KW"/>
</dbReference>
<evidence type="ECO:0000313" key="7">
    <source>
        <dbReference type="Proteomes" id="UP000054561"/>
    </source>
</evidence>
<evidence type="ECO:0000256" key="4">
    <source>
        <dbReference type="ARBA" id="ARBA00049360"/>
    </source>
</evidence>
<dbReference type="PROSITE" id="PS00432">
    <property type="entry name" value="ACTINS_2"/>
    <property type="match status" value="1"/>
</dbReference>
<evidence type="ECO:0000313" key="6">
    <source>
        <dbReference type="EMBL" id="KJP86406.1"/>
    </source>
</evidence>
<comment type="subcellular location">
    <subcellularLocation>
        <location evidence="1">Cytoplasm</location>
        <location evidence="1">Cytoskeleton</location>
    </subcellularLocation>
</comment>
<dbReference type="EMBL" id="KQ001694">
    <property type="protein sequence ID" value="KJP86406.1"/>
    <property type="molecule type" value="Genomic_DNA"/>
</dbReference>
<evidence type="ECO:0008006" key="8">
    <source>
        <dbReference type="Google" id="ProtNLM"/>
    </source>
</evidence>
<dbReference type="Gene3D" id="3.90.640.10">
    <property type="entry name" value="Actin, Chain A, domain 4"/>
    <property type="match status" value="1"/>
</dbReference>
<dbReference type="OMA" id="IDHGHIS"/>
<keyword evidence="2" id="KW-0378">Hydrolase</keyword>
<reference evidence="6 7" key="1">
    <citation type="submission" date="2014-03" db="EMBL/GenBank/DDBJ databases">
        <title>The Genome Sequence of Plasmodium fragile nilgiri.</title>
        <authorList>
            <consortium name="The Broad Institute Genomics Platform"/>
            <consortium name="The Broad Institute Genome Sequencing Center for Infectious Disease"/>
            <person name="Neafsey D."/>
            <person name="Duraisingh M."/>
            <person name="Young S.K."/>
            <person name="Zeng Q."/>
            <person name="Gargeya S."/>
            <person name="Abouelleil A."/>
            <person name="Alvarado L."/>
            <person name="Chapman S.B."/>
            <person name="Gainer-Dewar J."/>
            <person name="Goldberg J."/>
            <person name="Griggs A."/>
            <person name="Gujja S."/>
            <person name="Hansen M."/>
            <person name="Howarth C."/>
            <person name="Imamovic A."/>
            <person name="Larimer J."/>
            <person name="Pearson M."/>
            <person name="Poon T.W."/>
            <person name="Priest M."/>
            <person name="Roberts A."/>
            <person name="Saif S."/>
            <person name="Shea T."/>
            <person name="Sykes S."/>
            <person name="Wortman J."/>
            <person name="Nusbaum C."/>
            <person name="Birren B."/>
        </authorList>
    </citation>
    <scope>NUCLEOTIDE SEQUENCE [LARGE SCALE GENOMIC DNA]</scope>
    <source>
        <strain evidence="7">nilgiri</strain>
    </source>
</reference>
<evidence type="ECO:0000256" key="2">
    <source>
        <dbReference type="ARBA" id="ARBA00022801"/>
    </source>
</evidence>
<dbReference type="Pfam" id="PF00022">
    <property type="entry name" value="Actin"/>
    <property type="match status" value="1"/>
</dbReference>
<accession>A0A0D9QKZ5</accession>
<dbReference type="Gene3D" id="3.30.420.40">
    <property type="match status" value="2"/>
</dbReference>
<dbReference type="PANTHER" id="PTHR11937">
    <property type="entry name" value="ACTIN"/>
    <property type="match status" value="1"/>
</dbReference>
<evidence type="ECO:0000256" key="1">
    <source>
        <dbReference type="ARBA" id="ARBA00004245"/>
    </source>
</evidence>